<evidence type="ECO:0000256" key="6">
    <source>
        <dbReference type="ARBA" id="ARBA00035292"/>
    </source>
</evidence>
<keyword evidence="3 7" id="KW-0694">RNA-binding</keyword>
<dbReference type="SUPFAM" id="SSF55658">
    <property type="entry name" value="L9 N-domain-like"/>
    <property type="match status" value="1"/>
</dbReference>
<dbReference type="GO" id="GO:0005840">
    <property type="term" value="C:ribosome"/>
    <property type="evidence" value="ECO:0007669"/>
    <property type="project" value="UniProtKB-KW"/>
</dbReference>
<gene>
    <name evidence="7 8" type="primary">rplI</name>
    <name evidence="8" type="ORF">A5CBH24_16020</name>
</gene>
<dbReference type="InterPro" id="IPR020070">
    <property type="entry name" value="Ribosomal_bL9_N"/>
</dbReference>
<comment type="function">
    <text evidence="7">Binds to the 23S rRNA.</text>
</comment>
<evidence type="ECO:0000256" key="3">
    <source>
        <dbReference type="ARBA" id="ARBA00022884"/>
    </source>
</evidence>
<dbReference type="InterPro" id="IPR020069">
    <property type="entry name" value="Ribosomal_bL9_C"/>
</dbReference>
<accession>A0A4Y1WVI9</accession>
<organism evidence="8 9">
    <name type="scientific">Alistipes communis</name>
    <dbReference type="NCBI Taxonomy" id="2585118"/>
    <lineage>
        <taxon>Bacteria</taxon>
        <taxon>Pseudomonadati</taxon>
        <taxon>Bacteroidota</taxon>
        <taxon>Bacteroidia</taxon>
        <taxon>Bacteroidales</taxon>
        <taxon>Rikenellaceae</taxon>
        <taxon>Alistipes</taxon>
    </lineage>
</organism>
<evidence type="ECO:0000313" key="9">
    <source>
        <dbReference type="Proteomes" id="UP000318946"/>
    </source>
</evidence>
<proteinExistence type="inferred from homology"/>
<dbReference type="GO" id="GO:0003735">
    <property type="term" value="F:structural constituent of ribosome"/>
    <property type="evidence" value="ECO:0007669"/>
    <property type="project" value="InterPro"/>
</dbReference>
<dbReference type="Pfam" id="PF03948">
    <property type="entry name" value="Ribosomal_L9_C"/>
    <property type="match status" value="1"/>
</dbReference>
<dbReference type="InterPro" id="IPR036791">
    <property type="entry name" value="Ribosomal_bL9_C_sf"/>
</dbReference>
<dbReference type="Gene3D" id="3.10.430.100">
    <property type="entry name" value="Ribosomal protein L9, C-terminal domain"/>
    <property type="match status" value="1"/>
</dbReference>
<keyword evidence="5 7" id="KW-0687">Ribonucleoprotein</keyword>
<dbReference type="PROSITE" id="PS00651">
    <property type="entry name" value="RIBOSOMAL_L9"/>
    <property type="match status" value="1"/>
</dbReference>
<dbReference type="GO" id="GO:0019843">
    <property type="term" value="F:rRNA binding"/>
    <property type="evidence" value="ECO:0007669"/>
    <property type="project" value="UniProtKB-UniRule"/>
</dbReference>
<dbReference type="AlphaFoldDB" id="A0A4Y1XK53"/>
<reference evidence="9" key="1">
    <citation type="submission" date="2019-06" db="EMBL/GenBank/DDBJ databases">
        <title>Alistipes onderdonkii subsp. vulgaris subsp. nov., Alistipes dispar sp. nov. and Alistipes communis sp. nov., isolated from human faeces, and creation of Alistipes onderdonkii subsp. onderdonkii subsp. nov.</title>
        <authorList>
            <person name="Sakamoto M."/>
            <person name="Ikeyama N."/>
            <person name="Ogata Y."/>
            <person name="Suda W."/>
            <person name="Iino T."/>
            <person name="Hattori M."/>
            <person name="Ohkuma M."/>
        </authorList>
    </citation>
    <scope>NUCLEOTIDE SEQUENCE [LARGE SCALE GENOMIC DNA]</scope>
    <source>
        <strain evidence="9">5CBH24</strain>
    </source>
</reference>
<keyword evidence="4 7" id="KW-0689">Ribosomal protein</keyword>
<keyword evidence="2 7" id="KW-0699">rRNA-binding</keyword>
<dbReference type="KEGG" id="acou:A5CBH24_16020"/>
<dbReference type="InterPro" id="IPR036935">
    <property type="entry name" value="Ribosomal_bL9_N_sf"/>
</dbReference>
<dbReference type="InterPro" id="IPR009027">
    <property type="entry name" value="Ribosomal_bL9/RNase_H1_N"/>
</dbReference>
<keyword evidence="9" id="KW-1185">Reference proteome</keyword>
<evidence type="ECO:0000256" key="2">
    <source>
        <dbReference type="ARBA" id="ARBA00022730"/>
    </source>
</evidence>
<dbReference type="Proteomes" id="UP000318946">
    <property type="component" value="Chromosome"/>
</dbReference>
<dbReference type="Gene3D" id="3.40.5.10">
    <property type="entry name" value="Ribosomal protein L9, N-terminal domain"/>
    <property type="match status" value="1"/>
</dbReference>
<protein>
    <recommendedName>
        <fullName evidence="6 7">Large ribosomal subunit protein bL9</fullName>
    </recommendedName>
</protein>
<evidence type="ECO:0000256" key="7">
    <source>
        <dbReference type="HAMAP-Rule" id="MF_00503"/>
    </source>
</evidence>
<dbReference type="InterPro" id="IPR000244">
    <property type="entry name" value="Ribosomal_bL9"/>
</dbReference>
<evidence type="ECO:0000256" key="1">
    <source>
        <dbReference type="ARBA" id="ARBA00010605"/>
    </source>
</evidence>
<evidence type="ECO:0000313" key="8">
    <source>
        <dbReference type="EMBL" id="BBL04289.1"/>
    </source>
</evidence>
<dbReference type="EMBL" id="AP019735">
    <property type="protein sequence ID" value="BBL04289.1"/>
    <property type="molecule type" value="Genomic_DNA"/>
</dbReference>
<sequence length="156" mass="16989">MYEIIKEEQDMEVILLKDMEKLGYANDIVNVKPGYANNYLIPQGYAKAATASAKKVLAENLKQRAHKDAKILADAQALAEKIANLPLTIAMKAEEGKIFGSVTAADLAEALAAKGVELDRKTITVEAIKNVGEYEASAKLHREVKATIKFTVVAEE</sequence>
<evidence type="ECO:0000256" key="5">
    <source>
        <dbReference type="ARBA" id="ARBA00023274"/>
    </source>
</evidence>
<dbReference type="HAMAP" id="MF_00503">
    <property type="entry name" value="Ribosomal_bL9"/>
    <property type="match status" value="1"/>
</dbReference>
<dbReference type="NCBIfam" id="TIGR00158">
    <property type="entry name" value="L9"/>
    <property type="match status" value="1"/>
</dbReference>
<evidence type="ECO:0000256" key="4">
    <source>
        <dbReference type="ARBA" id="ARBA00022980"/>
    </source>
</evidence>
<comment type="similarity">
    <text evidence="1 7">Belongs to the bacterial ribosomal protein bL9 family.</text>
</comment>
<name>A0A4Y1XK53_9BACT</name>
<dbReference type="GO" id="GO:0006412">
    <property type="term" value="P:translation"/>
    <property type="evidence" value="ECO:0007669"/>
    <property type="project" value="UniProtKB-UniRule"/>
</dbReference>
<accession>A0A4Y1XK53</accession>
<dbReference type="Pfam" id="PF01281">
    <property type="entry name" value="Ribosomal_L9_N"/>
    <property type="match status" value="1"/>
</dbReference>
<dbReference type="SUPFAM" id="SSF55653">
    <property type="entry name" value="Ribosomal protein L9 C-domain"/>
    <property type="match status" value="1"/>
</dbReference>
<dbReference type="InterPro" id="IPR020594">
    <property type="entry name" value="Ribosomal_bL9_bac/chp"/>
</dbReference>
<dbReference type="PANTHER" id="PTHR21368">
    <property type="entry name" value="50S RIBOSOMAL PROTEIN L9"/>
    <property type="match status" value="1"/>
</dbReference>
<dbReference type="GO" id="GO:1990904">
    <property type="term" value="C:ribonucleoprotein complex"/>
    <property type="evidence" value="ECO:0007669"/>
    <property type="project" value="UniProtKB-KW"/>
</dbReference>